<dbReference type="AlphaFoldDB" id="A0A6G1ENJ2"/>
<evidence type="ECO:0000256" key="1">
    <source>
        <dbReference type="SAM" id="MobiDB-lite"/>
    </source>
</evidence>
<evidence type="ECO:0000313" key="2">
    <source>
        <dbReference type="EMBL" id="KAF0926208.1"/>
    </source>
</evidence>
<feature type="region of interest" description="Disordered" evidence="1">
    <location>
        <begin position="1"/>
        <end position="28"/>
    </location>
</feature>
<proteinExistence type="predicted"/>
<gene>
    <name evidence="2" type="ORF">E2562_022038</name>
</gene>
<accession>A0A6G1ENJ2</accession>
<dbReference type="Proteomes" id="UP000479710">
    <property type="component" value="Unassembled WGS sequence"/>
</dbReference>
<sequence>MADVREPCPRSAVAREPCSRPPHQAPSSVDLWRMMSRRSGKRGMEAVLICRGGHRARAGYHRWGCGSVALGHRGQMRDRPVGDPLGGMGALKIGASHGRGGIRGEAAQGRSPMPSRQDAIVGEGGASRGGTVAWGEEREIDGGGHPG</sequence>
<dbReference type="EMBL" id="SPHZ02000003">
    <property type="protein sequence ID" value="KAF0926208.1"/>
    <property type="molecule type" value="Genomic_DNA"/>
</dbReference>
<feature type="region of interest" description="Disordered" evidence="1">
    <location>
        <begin position="76"/>
        <end position="147"/>
    </location>
</feature>
<organism evidence="2 3">
    <name type="scientific">Oryza meyeriana var. granulata</name>
    <dbReference type="NCBI Taxonomy" id="110450"/>
    <lineage>
        <taxon>Eukaryota</taxon>
        <taxon>Viridiplantae</taxon>
        <taxon>Streptophyta</taxon>
        <taxon>Embryophyta</taxon>
        <taxon>Tracheophyta</taxon>
        <taxon>Spermatophyta</taxon>
        <taxon>Magnoliopsida</taxon>
        <taxon>Liliopsida</taxon>
        <taxon>Poales</taxon>
        <taxon>Poaceae</taxon>
        <taxon>BOP clade</taxon>
        <taxon>Oryzoideae</taxon>
        <taxon>Oryzeae</taxon>
        <taxon>Oryzinae</taxon>
        <taxon>Oryza</taxon>
        <taxon>Oryza meyeriana</taxon>
    </lineage>
</organism>
<comment type="caution">
    <text evidence="2">The sequence shown here is derived from an EMBL/GenBank/DDBJ whole genome shotgun (WGS) entry which is preliminary data.</text>
</comment>
<feature type="compositionally biased region" description="Basic and acidic residues" evidence="1">
    <location>
        <begin position="135"/>
        <end position="147"/>
    </location>
</feature>
<keyword evidence="3" id="KW-1185">Reference proteome</keyword>
<evidence type="ECO:0000313" key="3">
    <source>
        <dbReference type="Proteomes" id="UP000479710"/>
    </source>
</evidence>
<reference evidence="2 3" key="1">
    <citation type="submission" date="2019-11" db="EMBL/GenBank/DDBJ databases">
        <title>Whole genome sequence of Oryza granulata.</title>
        <authorList>
            <person name="Li W."/>
        </authorList>
    </citation>
    <scope>NUCLEOTIDE SEQUENCE [LARGE SCALE GENOMIC DNA]</scope>
    <source>
        <strain evidence="3">cv. Menghai</strain>
        <tissue evidence="2">Leaf</tissue>
    </source>
</reference>
<name>A0A6G1ENJ2_9ORYZ</name>
<protein>
    <submittedName>
        <fullName evidence="2">Uncharacterized protein</fullName>
    </submittedName>
</protein>